<dbReference type="GO" id="GO:0017000">
    <property type="term" value="P:antibiotic biosynthetic process"/>
    <property type="evidence" value="ECO:0007669"/>
    <property type="project" value="UniProtKB-ARBA"/>
</dbReference>
<keyword evidence="6" id="KW-1185">Reference proteome</keyword>
<dbReference type="Proteomes" id="UP000603227">
    <property type="component" value="Unassembled WGS sequence"/>
</dbReference>
<dbReference type="PROSITE" id="PS00012">
    <property type="entry name" value="PHOSPHOPANTETHEINE"/>
    <property type="match status" value="1"/>
</dbReference>
<protein>
    <recommendedName>
        <fullName evidence="4">Carrier domain-containing protein</fullName>
    </recommendedName>
</protein>
<dbReference type="InterPro" id="IPR009081">
    <property type="entry name" value="PP-bd_ACP"/>
</dbReference>
<keyword evidence="2" id="KW-0596">Phosphopantetheine</keyword>
<dbReference type="PROSITE" id="PS50075">
    <property type="entry name" value="CARRIER"/>
    <property type="match status" value="1"/>
</dbReference>
<dbReference type="GO" id="GO:0005737">
    <property type="term" value="C:cytoplasm"/>
    <property type="evidence" value="ECO:0007669"/>
    <property type="project" value="TreeGrafter"/>
</dbReference>
<evidence type="ECO:0000259" key="4">
    <source>
        <dbReference type="PROSITE" id="PS50075"/>
    </source>
</evidence>
<evidence type="ECO:0000256" key="2">
    <source>
        <dbReference type="ARBA" id="ARBA00022450"/>
    </source>
</evidence>
<proteinExistence type="predicted"/>
<evidence type="ECO:0000313" key="5">
    <source>
        <dbReference type="EMBL" id="GHE29413.1"/>
    </source>
</evidence>
<dbReference type="SMART" id="SM00823">
    <property type="entry name" value="PKS_PP"/>
    <property type="match status" value="1"/>
</dbReference>
<dbReference type="SUPFAM" id="SSF47336">
    <property type="entry name" value="ACP-like"/>
    <property type="match status" value="1"/>
</dbReference>
<dbReference type="EMBL" id="BNAT01000015">
    <property type="protein sequence ID" value="GHE29413.1"/>
    <property type="molecule type" value="Genomic_DNA"/>
</dbReference>
<comment type="cofactor">
    <cofactor evidence="1">
        <name>pantetheine 4'-phosphate</name>
        <dbReference type="ChEBI" id="CHEBI:47942"/>
    </cofactor>
</comment>
<comment type="caution">
    <text evidence="5">The sequence shown here is derived from an EMBL/GenBank/DDBJ whole genome shotgun (WGS) entry which is preliminary data.</text>
</comment>
<dbReference type="PANTHER" id="PTHR45527">
    <property type="entry name" value="NONRIBOSOMAL PEPTIDE SYNTHETASE"/>
    <property type="match status" value="1"/>
</dbReference>
<organism evidence="5 6">
    <name type="scientific">Streptomyces capitiformicae</name>
    <dbReference type="NCBI Taxonomy" id="2014920"/>
    <lineage>
        <taxon>Bacteria</taxon>
        <taxon>Bacillati</taxon>
        <taxon>Actinomycetota</taxon>
        <taxon>Actinomycetes</taxon>
        <taxon>Kitasatosporales</taxon>
        <taxon>Streptomycetaceae</taxon>
        <taxon>Streptomyces</taxon>
    </lineage>
</organism>
<dbReference type="FunFam" id="1.10.1200.10:FF:000005">
    <property type="entry name" value="Nonribosomal peptide synthetase 1"/>
    <property type="match status" value="1"/>
</dbReference>
<sequence length="102" mass="11127">MTPVTHTSEQDSALDTPIPQVLHAIWAEALGLEEIGFDDDFLQLGGHSLLAMRITAEAGEAFDIDLPMAVLFRHPTLAAFTVAVEAEIREQELLALSDEQRG</sequence>
<dbReference type="Pfam" id="PF00550">
    <property type="entry name" value="PP-binding"/>
    <property type="match status" value="1"/>
</dbReference>
<evidence type="ECO:0000313" key="6">
    <source>
        <dbReference type="Proteomes" id="UP000603227"/>
    </source>
</evidence>
<accession>A0A919DAX5</accession>
<keyword evidence="3" id="KW-0597">Phosphoprotein</keyword>
<dbReference type="PANTHER" id="PTHR45527:SF1">
    <property type="entry name" value="FATTY ACID SYNTHASE"/>
    <property type="match status" value="1"/>
</dbReference>
<dbReference type="InterPro" id="IPR020806">
    <property type="entry name" value="PKS_PP-bd"/>
</dbReference>
<reference evidence="5" key="1">
    <citation type="journal article" date="2014" name="Int. J. Syst. Evol. Microbiol.">
        <title>Complete genome sequence of Corynebacterium casei LMG S-19264T (=DSM 44701T), isolated from a smear-ripened cheese.</title>
        <authorList>
            <consortium name="US DOE Joint Genome Institute (JGI-PGF)"/>
            <person name="Walter F."/>
            <person name="Albersmeier A."/>
            <person name="Kalinowski J."/>
            <person name="Ruckert C."/>
        </authorList>
    </citation>
    <scope>NUCLEOTIDE SEQUENCE</scope>
    <source>
        <strain evidence="5">CGMCC 4.7403</strain>
    </source>
</reference>
<evidence type="ECO:0000256" key="3">
    <source>
        <dbReference type="ARBA" id="ARBA00022553"/>
    </source>
</evidence>
<reference evidence="5" key="2">
    <citation type="submission" date="2020-09" db="EMBL/GenBank/DDBJ databases">
        <authorList>
            <person name="Sun Q."/>
            <person name="Zhou Y."/>
        </authorList>
    </citation>
    <scope>NUCLEOTIDE SEQUENCE</scope>
    <source>
        <strain evidence="5">CGMCC 4.7403</strain>
    </source>
</reference>
<name>A0A919DAX5_9ACTN</name>
<dbReference type="InterPro" id="IPR006162">
    <property type="entry name" value="Ppantetheine_attach_site"/>
</dbReference>
<dbReference type="AlphaFoldDB" id="A0A919DAX5"/>
<dbReference type="InterPro" id="IPR036736">
    <property type="entry name" value="ACP-like_sf"/>
</dbReference>
<dbReference type="GO" id="GO:0031177">
    <property type="term" value="F:phosphopantetheine binding"/>
    <property type="evidence" value="ECO:0007669"/>
    <property type="project" value="InterPro"/>
</dbReference>
<dbReference type="Gene3D" id="1.10.1200.10">
    <property type="entry name" value="ACP-like"/>
    <property type="match status" value="1"/>
</dbReference>
<dbReference type="GO" id="GO:0043041">
    <property type="term" value="P:amino acid activation for nonribosomal peptide biosynthetic process"/>
    <property type="evidence" value="ECO:0007669"/>
    <property type="project" value="TreeGrafter"/>
</dbReference>
<gene>
    <name evidence="5" type="ORF">GCM10017771_45170</name>
</gene>
<dbReference type="GO" id="GO:0044550">
    <property type="term" value="P:secondary metabolite biosynthetic process"/>
    <property type="evidence" value="ECO:0007669"/>
    <property type="project" value="TreeGrafter"/>
</dbReference>
<feature type="domain" description="Carrier" evidence="4">
    <location>
        <begin position="13"/>
        <end position="88"/>
    </location>
</feature>
<evidence type="ECO:0000256" key="1">
    <source>
        <dbReference type="ARBA" id="ARBA00001957"/>
    </source>
</evidence>